<keyword evidence="3" id="KW-1185">Reference proteome</keyword>
<keyword evidence="1" id="KW-0732">Signal</keyword>
<name>A0A164ZTE4_9CRUS</name>
<dbReference type="EMBL" id="LRGB01000687">
    <property type="protein sequence ID" value="KZS16733.1"/>
    <property type="molecule type" value="Genomic_DNA"/>
</dbReference>
<dbReference type="AlphaFoldDB" id="A0A164ZTE4"/>
<evidence type="ECO:0008006" key="4">
    <source>
        <dbReference type="Google" id="ProtNLM"/>
    </source>
</evidence>
<reference evidence="2 3" key="1">
    <citation type="submission" date="2016-03" db="EMBL/GenBank/DDBJ databases">
        <title>EvidentialGene: Evidence-directed Construction of Genes on Genomes.</title>
        <authorList>
            <person name="Gilbert D.G."/>
            <person name="Choi J.-H."/>
            <person name="Mockaitis K."/>
            <person name="Colbourne J."/>
            <person name="Pfrender M."/>
        </authorList>
    </citation>
    <scope>NUCLEOTIDE SEQUENCE [LARGE SCALE GENOMIC DNA]</scope>
    <source>
        <strain evidence="2 3">Xinb3</strain>
        <tissue evidence="2">Complete organism</tissue>
    </source>
</reference>
<comment type="caution">
    <text evidence="2">The sequence shown here is derived from an EMBL/GenBank/DDBJ whole genome shotgun (WGS) entry which is preliminary data.</text>
</comment>
<feature type="signal peptide" evidence="1">
    <location>
        <begin position="1"/>
        <end position="24"/>
    </location>
</feature>
<evidence type="ECO:0000313" key="2">
    <source>
        <dbReference type="EMBL" id="KZS16733.1"/>
    </source>
</evidence>
<accession>A0A164ZTE4</accession>
<gene>
    <name evidence="2" type="ORF">APZ42_017373</name>
</gene>
<evidence type="ECO:0000313" key="3">
    <source>
        <dbReference type="Proteomes" id="UP000076858"/>
    </source>
</evidence>
<organism evidence="2 3">
    <name type="scientific">Daphnia magna</name>
    <dbReference type="NCBI Taxonomy" id="35525"/>
    <lineage>
        <taxon>Eukaryota</taxon>
        <taxon>Metazoa</taxon>
        <taxon>Ecdysozoa</taxon>
        <taxon>Arthropoda</taxon>
        <taxon>Crustacea</taxon>
        <taxon>Branchiopoda</taxon>
        <taxon>Diplostraca</taxon>
        <taxon>Cladocera</taxon>
        <taxon>Anomopoda</taxon>
        <taxon>Daphniidae</taxon>
        <taxon>Daphnia</taxon>
    </lineage>
</organism>
<evidence type="ECO:0000256" key="1">
    <source>
        <dbReference type="SAM" id="SignalP"/>
    </source>
</evidence>
<proteinExistence type="predicted"/>
<sequence length="63" mass="7164">MMLFIENGVHLLHWFTFSLYVAQEAVLNSTTARRNRVIFSVNSCHSCHSCDHLVPLATQTGCR</sequence>
<feature type="chain" id="PRO_5007855033" description="Secreted protein" evidence="1">
    <location>
        <begin position="25"/>
        <end position="63"/>
    </location>
</feature>
<protein>
    <recommendedName>
        <fullName evidence="4">Secreted protein</fullName>
    </recommendedName>
</protein>
<dbReference type="Proteomes" id="UP000076858">
    <property type="component" value="Unassembled WGS sequence"/>
</dbReference>